<dbReference type="Proteomes" id="UP000886842">
    <property type="component" value="Unassembled WGS sequence"/>
</dbReference>
<feature type="domain" description="Methyltransferase type 11" evidence="1">
    <location>
        <begin position="43"/>
        <end position="132"/>
    </location>
</feature>
<evidence type="ECO:0000313" key="3">
    <source>
        <dbReference type="Proteomes" id="UP000886842"/>
    </source>
</evidence>
<dbReference type="GO" id="GO:0032259">
    <property type="term" value="P:methylation"/>
    <property type="evidence" value="ECO:0007669"/>
    <property type="project" value="UniProtKB-KW"/>
</dbReference>
<name>A0A9D1GUU4_9ACTN</name>
<dbReference type="AlphaFoldDB" id="A0A9D1GUU4"/>
<dbReference type="CDD" id="cd02440">
    <property type="entry name" value="AdoMet_MTases"/>
    <property type="match status" value="1"/>
</dbReference>
<evidence type="ECO:0000313" key="2">
    <source>
        <dbReference type="EMBL" id="HIT74186.1"/>
    </source>
</evidence>
<gene>
    <name evidence="2" type="ORF">IAA98_01200</name>
</gene>
<sequence length="245" mass="28052">MEETGQPDGWDFSVLEGRVSETPLPWNLERICREALRLSRHVLDMGTGGGEHLKRFANQLPTDTVATEGWQPNIPVAQQALEPLGITVVPYDPDTDRQMPFPDNRFDLILNRHESFDAQEVARVLAPGGVFITQQVGGTELGELHQVTGKRPDHPEVTLRNFSRQLTDADLEIVDDGEDRGWYEFVDVAALVAYLQFVPWDVPHDFSVERYRGALWELHRRGPMYGEPLRLTKIRFWLRARKPIM</sequence>
<keyword evidence="2" id="KW-0808">Transferase</keyword>
<dbReference type="SUPFAM" id="SSF53335">
    <property type="entry name" value="S-adenosyl-L-methionine-dependent methyltransferases"/>
    <property type="match status" value="1"/>
</dbReference>
<keyword evidence="2" id="KW-0489">Methyltransferase</keyword>
<evidence type="ECO:0000259" key="1">
    <source>
        <dbReference type="Pfam" id="PF08241"/>
    </source>
</evidence>
<dbReference type="EMBL" id="DVLP01000036">
    <property type="protein sequence ID" value="HIT74186.1"/>
    <property type="molecule type" value="Genomic_DNA"/>
</dbReference>
<dbReference type="Pfam" id="PF08241">
    <property type="entry name" value="Methyltransf_11"/>
    <property type="match status" value="1"/>
</dbReference>
<accession>A0A9D1GUU4</accession>
<dbReference type="PANTHER" id="PTHR43460">
    <property type="entry name" value="METHYLTRANSFERASE"/>
    <property type="match status" value="1"/>
</dbReference>
<reference evidence="2" key="1">
    <citation type="submission" date="2020-10" db="EMBL/GenBank/DDBJ databases">
        <authorList>
            <person name="Gilroy R."/>
        </authorList>
    </citation>
    <scope>NUCLEOTIDE SEQUENCE</scope>
    <source>
        <strain evidence="2">ChiGjej1B1-24693</strain>
    </source>
</reference>
<organism evidence="2 3">
    <name type="scientific">Candidatus Avipropionibacterium avicola</name>
    <dbReference type="NCBI Taxonomy" id="2840701"/>
    <lineage>
        <taxon>Bacteria</taxon>
        <taxon>Bacillati</taxon>
        <taxon>Actinomycetota</taxon>
        <taxon>Actinomycetes</taxon>
        <taxon>Propionibacteriales</taxon>
        <taxon>Propionibacteriaceae</taxon>
        <taxon>Propionibacteriaceae incertae sedis</taxon>
        <taxon>Candidatus Avipropionibacterium</taxon>
    </lineage>
</organism>
<dbReference type="InterPro" id="IPR052939">
    <property type="entry name" value="23S_rRNA_MeTrnsfrase_RlmA"/>
</dbReference>
<proteinExistence type="predicted"/>
<dbReference type="GO" id="GO:0008757">
    <property type="term" value="F:S-adenosylmethionine-dependent methyltransferase activity"/>
    <property type="evidence" value="ECO:0007669"/>
    <property type="project" value="InterPro"/>
</dbReference>
<dbReference type="Gene3D" id="3.40.50.150">
    <property type="entry name" value="Vaccinia Virus protein VP39"/>
    <property type="match status" value="1"/>
</dbReference>
<reference evidence="2" key="2">
    <citation type="journal article" date="2021" name="PeerJ">
        <title>Extensive microbial diversity within the chicken gut microbiome revealed by metagenomics and culture.</title>
        <authorList>
            <person name="Gilroy R."/>
            <person name="Ravi A."/>
            <person name="Getino M."/>
            <person name="Pursley I."/>
            <person name="Horton D.L."/>
            <person name="Alikhan N.F."/>
            <person name="Baker D."/>
            <person name="Gharbi K."/>
            <person name="Hall N."/>
            <person name="Watson M."/>
            <person name="Adriaenssens E.M."/>
            <person name="Foster-Nyarko E."/>
            <person name="Jarju S."/>
            <person name="Secka A."/>
            <person name="Antonio M."/>
            <person name="Oren A."/>
            <person name="Chaudhuri R.R."/>
            <person name="La Ragione R."/>
            <person name="Hildebrand F."/>
            <person name="Pallen M.J."/>
        </authorList>
    </citation>
    <scope>NUCLEOTIDE SEQUENCE</scope>
    <source>
        <strain evidence="2">ChiGjej1B1-24693</strain>
    </source>
</reference>
<dbReference type="PANTHER" id="PTHR43460:SF1">
    <property type="entry name" value="METHYLTRANSFERASE TYPE 11 DOMAIN-CONTAINING PROTEIN"/>
    <property type="match status" value="1"/>
</dbReference>
<dbReference type="InterPro" id="IPR013216">
    <property type="entry name" value="Methyltransf_11"/>
</dbReference>
<dbReference type="InterPro" id="IPR029063">
    <property type="entry name" value="SAM-dependent_MTases_sf"/>
</dbReference>
<comment type="caution">
    <text evidence="2">The sequence shown here is derived from an EMBL/GenBank/DDBJ whole genome shotgun (WGS) entry which is preliminary data.</text>
</comment>
<protein>
    <submittedName>
        <fullName evidence="2">Class I SAM-dependent methyltransferase</fullName>
    </submittedName>
</protein>